<dbReference type="Proteomes" id="UP000067444">
    <property type="component" value="Chromosome"/>
</dbReference>
<evidence type="ECO:0000313" key="1">
    <source>
        <dbReference type="EMBL" id="AKS47798.1"/>
    </source>
</evidence>
<dbReference type="AlphaFoldDB" id="A0A0K0YA38"/>
<sequence length="124" mass="14232">MSDSLNATTRLLPLLEMAFQAEQMKMAKIVQRINMLNEKLKEIDRPMRSEPLSAATRAGADLRWDTWAQERKKVVNQELALELRDREQARDHMIAALSKLEAAKKMQANAVSQARQTAIRRASW</sequence>
<dbReference type="STRING" id="1458307.OSB_32850"/>
<evidence type="ECO:0000313" key="2">
    <source>
        <dbReference type="Proteomes" id="UP000067444"/>
    </source>
</evidence>
<dbReference type="RefSeq" id="WP_049835950.1">
    <property type="nucleotide sequence ID" value="NZ_CP012160.1"/>
</dbReference>
<dbReference type="EMBL" id="CP012160">
    <property type="protein sequence ID" value="AKS47798.1"/>
    <property type="molecule type" value="Genomic_DNA"/>
</dbReference>
<dbReference type="OrthoDB" id="7861976at2"/>
<accession>A0A0K0YA38</accession>
<name>A0A0K0YA38_9RHOB</name>
<keyword evidence="2" id="KW-1185">Reference proteome</keyword>
<dbReference type="KEGG" id="otm:OSB_32850"/>
<proteinExistence type="predicted"/>
<reference evidence="1 2" key="1">
    <citation type="journal article" date="2015" name="Genome Announc.">
        <title>Closed Genome Sequence of Octadecabacter temperatus SB1, the First Mesophilic Species of the Genus Octadecabacter.</title>
        <authorList>
            <person name="Voget S."/>
            <person name="Billerbeck S."/>
            <person name="Simon M."/>
            <person name="Daniel R."/>
        </authorList>
    </citation>
    <scope>NUCLEOTIDE SEQUENCE [LARGE SCALE GENOMIC DNA]</scope>
    <source>
        <strain evidence="1 2">SB1</strain>
    </source>
</reference>
<protein>
    <submittedName>
        <fullName evidence="1">Uncharacterized protein</fullName>
    </submittedName>
</protein>
<organism evidence="1 2">
    <name type="scientific">Octadecabacter temperatus</name>
    <dbReference type="NCBI Taxonomy" id="1458307"/>
    <lineage>
        <taxon>Bacteria</taxon>
        <taxon>Pseudomonadati</taxon>
        <taxon>Pseudomonadota</taxon>
        <taxon>Alphaproteobacteria</taxon>
        <taxon>Rhodobacterales</taxon>
        <taxon>Roseobacteraceae</taxon>
        <taxon>Octadecabacter</taxon>
    </lineage>
</organism>
<gene>
    <name evidence="1" type="ORF">OSB_32850</name>
</gene>